<gene>
    <name evidence="2" type="ORF">PHLCEN_2v6130</name>
</gene>
<comment type="caution">
    <text evidence="2">The sequence shown here is derived from an EMBL/GenBank/DDBJ whole genome shotgun (WGS) entry which is preliminary data.</text>
</comment>
<evidence type="ECO:0000256" key="1">
    <source>
        <dbReference type="SAM" id="MobiDB-lite"/>
    </source>
</evidence>
<accession>A0A2R6P076</accession>
<keyword evidence="3" id="KW-1185">Reference proteome</keyword>
<feature type="region of interest" description="Disordered" evidence="1">
    <location>
        <begin position="67"/>
        <end position="99"/>
    </location>
</feature>
<dbReference type="EMBL" id="MLYV02000600">
    <property type="protein sequence ID" value="PSR82060.1"/>
    <property type="molecule type" value="Genomic_DNA"/>
</dbReference>
<dbReference type="AlphaFoldDB" id="A0A2R6P076"/>
<evidence type="ECO:0000313" key="3">
    <source>
        <dbReference type="Proteomes" id="UP000186601"/>
    </source>
</evidence>
<dbReference type="Proteomes" id="UP000186601">
    <property type="component" value="Unassembled WGS sequence"/>
</dbReference>
<sequence length="99" mass="11022">MPNNFVFIAFYFILPKRKDLHRSCFFQKLISFCAVFLNSLLATLNAREKLRDHSTATGGVVSIPLSTAMTSPTNPKQSSRFSQGFSPGFSQESVDQVSL</sequence>
<reference evidence="2 3" key="1">
    <citation type="submission" date="2018-02" db="EMBL/GenBank/DDBJ databases">
        <title>Genome sequence of the basidiomycete white-rot fungus Phlebia centrifuga.</title>
        <authorList>
            <person name="Granchi Z."/>
            <person name="Peng M."/>
            <person name="de Vries R.P."/>
            <person name="Hilden K."/>
            <person name="Makela M.R."/>
            <person name="Grigoriev I."/>
            <person name="Riley R."/>
        </authorList>
    </citation>
    <scope>NUCLEOTIDE SEQUENCE [LARGE SCALE GENOMIC DNA]</scope>
    <source>
        <strain evidence="2 3">FBCC195</strain>
    </source>
</reference>
<dbReference type="OrthoDB" id="3268207at2759"/>
<organism evidence="2 3">
    <name type="scientific">Hermanssonia centrifuga</name>
    <dbReference type="NCBI Taxonomy" id="98765"/>
    <lineage>
        <taxon>Eukaryota</taxon>
        <taxon>Fungi</taxon>
        <taxon>Dikarya</taxon>
        <taxon>Basidiomycota</taxon>
        <taxon>Agaricomycotina</taxon>
        <taxon>Agaricomycetes</taxon>
        <taxon>Polyporales</taxon>
        <taxon>Meruliaceae</taxon>
        <taxon>Hermanssonia</taxon>
    </lineage>
</organism>
<proteinExistence type="predicted"/>
<name>A0A2R6P076_9APHY</name>
<protein>
    <submittedName>
        <fullName evidence="2">Uncharacterized protein</fullName>
    </submittedName>
</protein>
<evidence type="ECO:0000313" key="2">
    <source>
        <dbReference type="EMBL" id="PSR82060.1"/>
    </source>
</evidence>